<feature type="region of interest" description="Disordered" evidence="1">
    <location>
        <begin position="17"/>
        <end position="51"/>
    </location>
</feature>
<keyword evidence="4" id="KW-1185">Reference proteome</keyword>
<evidence type="ECO:0000259" key="2">
    <source>
        <dbReference type="PROSITE" id="PS50828"/>
    </source>
</evidence>
<evidence type="ECO:0000256" key="1">
    <source>
        <dbReference type="SAM" id="MobiDB-lite"/>
    </source>
</evidence>
<dbReference type="PANTHER" id="PTHR35562">
    <property type="entry name" value="DNA ENDONUCLEASE SMRA-RELATED"/>
    <property type="match status" value="1"/>
</dbReference>
<dbReference type="PROSITE" id="PS50828">
    <property type="entry name" value="SMR"/>
    <property type="match status" value="1"/>
</dbReference>
<dbReference type="PANTHER" id="PTHR35562:SF2">
    <property type="entry name" value="DNA ENDONUCLEASE SMRA-RELATED"/>
    <property type="match status" value="1"/>
</dbReference>
<dbReference type="EMBL" id="SDKK01000006">
    <property type="protein sequence ID" value="TYC59894.1"/>
    <property type="molecule type" value="Genomic_DNA"/>
</dbReference>
<evidence type="ECO:0000313" key="3">
    <source>
        <dbReference type="EMBL" id="TYC59894.1"/>
    </source>
</evidence>
<proteinExistence type="predicted"/>
<dbReference type="Proteomes" id="UP000389128">
    <property type="component" value="Unassembled WGS sequence"/>
</dbReference>
<dbReference type="SUPFAM" id="SSF160443">
    <property type="entry name" value="SMR domain-like"/>
    <property type="match status" value="1"/>
</dbReference>
<organism evidence="3 4">
    <name type="scientific">Zoogloea oleivorans</name>
    <dbReference type="NCBI Taxonomy" id="1552750"/>
    <lineage>
        <taxon>Bacteria</taxon>
        <taxon>Pseudomonadati</taxon>
        <taxon>Pseudomonadota</taxon>
        <taxon>Betaproteobacteria</taxon>
        <taxon>Rhodocyclales</taxon>
        <taxon>Zoogloeaceae</taxon>
        <taxon>Zoogloea</taxon>
    </lineage>
</organism>
<dbReference type="AlphaFoldDB" id="A0A6C2D1Z0"/>
<dbReference type="InterPro" id="IPR002625">
    <property type="entry name" value="Smr_dom"/>
</dbReference>
<dbReference type="Pfam" id="PF01713">
    <property type="entry name" value="Smr"/>
    <property type="match status" value="1"/>
</dbReference>
<gene>
    <name evidence="3" type="ORF">ETQ85_07640</name>
</gene>
<dbReference type="Gene3D" id="3.30.1370.110">
    <property type="match status" value="1"/>
</dbReference>
<dbReference type="SMART" id="SM00463">
    <property type="entry name" value="SMR"/>
    <property type="match status" value="1"/>
</dbReference>
<dbReference type="InterPro" id="IPR036063">
    <property type="entry name" value="Smr_dom_sf"/>
</dbReference>
<sequence>MGKDKRSTGLDALKALRNRVPSAISPRPKPAVKAVPAEPDDSTLFRSEVGRIQPLRSAGQAELGIPKPAPVPRPQIVEAEADTPRRAPRIDENDPLAVFRAALGDIAPIKDFNRADLSLQRQQINAQVRAVDQWEAPPVQAIDERILRDPTKLFRHIAGEVAPLKDKNLADVARPVPAPRPLKREEDEREVLREALEAPLTFEDRLDTGDEAAYLRSGLPRRVLTDLRRGRWVVQGELDLHGLTRDEARASLAHFIAASLQQGRRCLRVIHGKGHGSPGRIPVLKHLSRGWLAQREDILAFCQARPHDGGDGALLVLLQAGSALRG</sequence>
<feature type="domain" description="Smr" evidence="2">
    <location>
        <begin position="238"/>
        <end position="319"/>
    </location>
</feature>
<name>A0A6C2D1Z0_9RHOO</name>
<accession>A0A6C2D1Z0</accession>
<comment type="caution">
    <text evidence="3">The sequence shown here is derived from an EMBL/GenBank/DDBJ whole genome shotgun (WGS) entry which is preliminary data.</text>
</comment>
<reference evidence="3 4" key="1">
    <citation type="submission" date="2019-01" db="EMBL/GenBank/DDBJ databases">
        <title>Zoogloea oleivorans genome sequencing and assembly.</title>
        <authorList>
            <person name="Tancsics A."/>
            <person name="Farkas M."/>
            <person name="Kriszt B."/>
            <person name="Maroti G."/>
            <person name="Horvath B."/>
        </authorList>
    </citation>
    <scope>NUCLEOTIDE SEQUENCE [LARGE SCALE GENOMIC DNA]</scope>
    <source>
        <strain evidence="3 4">Buc</strain>
    </source>
</reference>
<dbReference type="RefSeq" id="WP_148578451.1">
    <property type="nucleotide sequence ID" value="NZ_SDKK01000006.1"/>
</dbReference>
<evidence type="ECO:0000313" key="4">
    <source>
        <dbReference type="Proteomes" id="UP000389128"/>
    </source>
</evidence>
<protein>
    <submittedName>
        <fullName evidence="3">DNA mismatch repair protein MutS</fullName>
    </submittedName>
</protein>
<dbReference type="OrthoDB" id="9808881at2"/>